<gene>
    <name evidence="1" type="ORF">A3J61_02035</name>
</gene>
<dbReference type="AlphaFoldDB" id="A0A1F6VS22"/>
<dbReference type="STRING" id="1801752.A3J61_02035"/>
<protein>
    <submittedName>
        <fullName evidence="1">Uncharacterized protein</fullName>
    </submittedName>
</protein>
<evidence type="ECO:0000313" key="2">
    <source>
        <dbReference type="Proteomes" id="UP000179686"/>
    </source>
</evidence>
<reference evidence="1 2" key="1">
    <citation type="journal article" date="2016" name="Nat. Commun.">
        <title>Thousands of microbial genomes shed light on interconnected biogeochemical processes in an aquifer system.</title>
        <authorList>
            <person name="Anantharaman K."/>
            <person name="Brown C.T."/>
            <person name="Hug L.A."/>
            <person name="Sharon I."/>
            <person name="Castelle C.J."/>
            <person name="Probst A.J."/>
            <person name="Thomas B.C."/>
            <person name="Singh A."/>
            <person name="Wilkins M.J."/>
            <person name="Karaoz U."/>
            <person name="Brodie E.L."/>
            <person name="Williams K.H."/>
            <person name="Hubbard S.S."/>
            <person name="Banfield J.F."/>
        </authorList>
    </citation>
    <scope>NUCLEOTIDE SEQUENCE [LARGE SCALE GENOMIC DNA]</scope>
</reference>
<name>A0A1F6VS22_9BACT</name>
<evidence type="ECO:0000313" key="1">
    <source>
        <dbReference type="EMBL" id="OGI72245.1"/>
    </source>
</evidence>
<dbReference type="EMBL" id="MFUC01000009">
    <property type="protein sequence ID" value="OGI72245.1"/>
    <property type="molecule type" value="Genomic_DNA"/>
</dbReference>
<dbReference type="Proteomes" id="UP000179686">
    <property type="component" value="Unassembled WGS sequence"/>
</dbReference>
<proteinExistence type="predicted"/>
<sequence>MIIGLLLIFLVVLPLVYFAFTKIKPMPNCFDRRKNGNEVGIDCGGACVLQCPYTKKDVVVIFARAQKVADGLYNAIALVENKNTDAFAQSVSYTFKLYDEHNIPVAIRNGQTYINPNTRQVIFKGGINVGKHEVGRVVVEFTKPITWFSTSLGSYVLPLAVSESNYRVINDKPMLNYTLENTGYDTIPAGNSVVVVYDSENNATAFSSTIMDSLKPFEKQIVVFSWPSIFKNGPFRFELYNQVNLAEFKNKQFKK</sequence>
<organism evidence="1 2">
    <name type="scientific">Candidatus Nomurabacteria bacterium RIFCSPHIGHO2_02_FULL_38_15</name>
    <dbReference type="NCBI Taxonomy" id="1801752"/>
    <lineage>
        <taxon>Bacteria</taxon>
        <taxon>Candidatus Nomuraibacteriota</taxon>
    </lineage>
</organism>
<accession>A0A1F6VS22</accession>
<comment type="caution">
    <text evidence="1">The sequence shown here is derived from an EMBL/GenBank/DDBJ whole genome shotgun (WGS) entry which is preliminary data.</text>
</comment>